<sequence>MKISYDGALVDIENAPCTSTGWLIGAGIFETIRTVNGLAYAFTRHMDRAQKSALIKRLEFPNTALIESAVNELLMAEPLPDGLLRISFDKDGSWAAVHLPYEAPAKAAKIRIHPQALVSHGETIKSYPYGDRLAILEEAKSLGFDEAIITSTEGNICEGAVSNIILLIDGEWITPPTSDGVLPGIMRGLVLDYCDVKIAPLHISRINNVESAILLSSLRIAQTIESIDGRTLAPSQAFSEEIQAMAVLHSVG</sequence>
<dbReference type="SUPFAM" id="SSF56752">
    <property type="entry name" value="D-aminoacid aminotransferase-like PLP-dependent enzymes"/>
    <property type="match status" value="1"/>
</dbReference>
<name>A0A6J6FVE7_9ZZZZ</name>
<dbReference type="GO" id="GO:0003824">
    <property type="term" value="F:catalytic activity"/>
    <property type="evidence" value="ECO:0007669"/>
    <property type="project" value="InterPro"/>
</dbReference>
<comment type="similarity">
    <text evidence="1">Belongs to the class-IV pyridoxal-phosphate-dependent aminotransferase family.</text>
</comment>
<dbReference type="PANTHER" id="PTHR42743:SF11">
    <property type="entry name" value="AMINODEOXYCHORISMATE LYASE"/>
    <property type="match status" value="1"/>
</dbReference>
<dbReference type="AlphaFoldDB" id="A0A6J6FVE7"/>
<protein>
    <submittedName>
        <fullName evidence="2">Unannotated protein</fullName>
    </submittedName>
</protein>
<dbReference type="InterPro" id="IPR036038">
    <property type="entry name" value="Aminotransferase-like"/>
</dbReference>
<dbReference type="InterPro" id="IPR050571">
    <property type="entry name" value="Class-IV_PLP-Dep_Aminotrnsfr"/>
</dbReference>
<organism evidence="2">
    <name type="scientific">freshwater metagenome</name>
    <dbReference type="NCBI Taxonomy" id="449393"/>
    <lineage>
        <taxon>unclassified sequences</taxon>
        <taxon>metagenomes</taxon>
        <taxon>ecological metagenomes</taxon>
    </lineage>
</organism>
<dbReference type="InterPro" id="IPR001544">
    <property type="entry name" value="Aminotrans_IV"/>
</dbReference>
<gene>
    <name evidence="2" type="ORF">UFOPK1795_00586</name>
</gene>
<proteinExistence type="inferred from homology"/>
<evidence type="ECO:0000313" key="2">
    <source>
        <dbReference type="EMBL" id="CAB4590933.1"/>
    </source>
</evidence>
<reference evidence="2" key="1">
    <citation type="submission" date="2020-05" db="EMBL/GenBank/DDBJ databases">
        <authorList>
            <person name="Chiriac C."/>
            <person name="Salcher M."/>
            <person name="Ghai R."/>
            <person name="Kavagutti S V."/>
        </authorList>
    </citation>
    <scope>NUCLEOTIDE SEQUENCE</scope>
</reference>
<evidence type="ECO:0000256" key="1">
    <source>
        <dbReference type="ARBA" id="ARBA00009320"/>
    </source>
</evidence>
<dbReference type="InterPro" id="IPR043131">
    <property type="entry name" value="BCAT-like_N"/>
</dbReference>
<dbReference type="InterPro" id="IPR043132">
    <property type="entry name" value="BCAT-like_C"/>
</dbReference>
<dbReference type="Gene3D" id="3.30.470.10">
    <property type="match status" value="1"/>
</dbReference>
<dbReference type="EMBL" id="CAEZUG010000026">
    <property type="protein sequence ID" value="CAB4590933.1"/>
    <property type="molecule type" value="Genomic_DNA"/>
</dbReference>
<dbReference type="PANTHER" id="PTHR42743">
    <property type="entry name" value="AMINO-ACID AMINOTRANSFERASE"/>
    <property type="match status" value="1"/>
</dbReference>
<accession>A0A6J6FVE7</accession>
<dbReference type="GO" id="GO:0046394">
    <property type="term" value="P:carboxylic acid biosynthetic process"/>
    <property type="evidence" value="ECO:0007669"/>
    <property type="project" value="UniProtKB-ARBA"/>
</dbReference>
<dbReference type="Gene3D" id="3.20.10.10">
    <property type="entry name" value="D-amino Acid Aminotransferase, subunit A, domain 2"/>
    <property type="match status" value="1"/>
</dbReference>
<dbReference type="Pfam" id="PF01063">
    <property type="entry name" value="Aminotran_4"/>
    <property type="match status" value="1"/>
</dbReference>